<dbReference type="Gene3D" id="3.90.1150.10">
    <property type="entry name" value="Aspartate Aminotransferase, domain 1"/>
    <property type="match status" value="1"/>
</dbReference>
<dbReference type="Proteomes" id="UP000295662">
    <property type="component" value="Unassembled WGS sequence"/>
</dbReference>
<evidence type="ECO:0000256" key="7">
    <source>
        <dbReference type="ARBA" id="ARBA00022898"/>
    </source>
</evidence>
<dbReference type="UniPathway" id="UPA00078"/>
<evidence type="ECO:0000256" key="6">
    <source>
        <dbReference type="ARBA" id="ARBA00022756"/>
    </source>
</evidence>
<gene>
    <name evidence="12" type="ORF">EI77_00964</name>
</gene>
<dbReference type="InterPro" id="IPR004723">
    <property type="entry name" value="AONS_Archaea/Proteobacteria"/>
</dbReference>
<protein>
    <recommendedName>
        <fullName evidence="10">8-amino-7-ketopelargonate synthase</fullName>
        <ecNumber evidence="10">2.3.1.47</ecNumber>
    </recommendedName>
</protein>
<comment type="similarity">
    <text evidence="3 10">Belongs to the class-II pyridoxal-phosphate-dependent aminotransferase family. BioF subfamily.</text>
</comment>
<dbReference type="Gene3D" id="3.40.640.10">
    <property type="entry name" value="Type I PLP-dependent aspartate aminotransferase-like (Major domain)"/>
    <property type="match status" value="1"/>
</dbReference>
<dbReference type="GO" id="GO:0008710">
    <property type="term" value="F:8-amino-7-oxononanoate synthase activity"/>
    <property type="evidence" value="ECO:0007669"/>
    <property type="project" value="UniProtKB-UniRule"/>
</dbReference>
<evidence type="ECO:0000313" key="13">
    <source>
        <dbReference type="Proteomes" id="UP000295662"/>
    </source>
</evidence>
<comment type="cofactor">
    <cofactor evidence="1 9 10">
        <name>pyridoxal 5'-phosphate</name>
        <dbReference type="ChEBI" id="CHEBI:597326"/>
    </cofactor>
</comment>
<reference evidence="12 13" key="1">
    <citation type="submission" date="2019-03" db="EMBL/GenBank/DDBJ databases">
        <title>Genomic Encyclopedia of Archaeal and Bacterial Type Strains, Phase II (KMG-II): from individual species to whole genera.</title>
        <authorList>
            <person name="Goeker M."/>
        </authorList>
    </citation>
    <scope>NUCLEOTIDE SEQUENCE [LARGE SCALE GENOMIC DNA]</scope>
    <source>
        <strain evidence="12 13">ATCC 25309</strain>
    </source>
</reference>
<dbReference type="RefSeq" id="WP_133793586.1">
    <property type="nucleotide sequence ID" value="NZ_SOCA01000001.1"/>
</dbReference>
<comment type="pathway">
    <text evidence="2 10">Cofactor biosynthesis; biotin biosynthesis.</text>
</comment>
<sequence>MSWEIQSQLDQLRKDGLWRQLRVMDSPQSPVLEHEGKSYLNFSSNDYLGLAPSSELKAALLEGVALFGAGSGASRLVCGSMRPHADLEEALADFKSTEAALTFSSGFAVPLGTLPALLGPGDTVILDKLSHACLVDAARLSGATMRIFPHNHLDKLERLLQTAQGRVLIITESIFSMDGDAAPLREIVELKERYGAWLMVDEAHAIGVLGPQGRGLAAALGLQGRIELQMGTLSKAFGLSGGYLAASRSVVDLLINRARSFIYTTAPPPGVAHAALKALEMIRGEDGERRRRTLRRYVEQVAPQQAASQQSAIIPIILGNESVAMDASAALREAGIMVPAIRYPTVARGSARLRVTLSAAHLPTQVETLIQQLTVLNLAQRAEAACH</sequence>
<keyword evidence="5 10" id="KW-0808">Transferase</keyword>
<feature type="domain" description="Aminotransferase class I/classII large" evidence="11">
    <location>
        <begin position="39"/>
        <end position="373"/>
    </location>
</feature>
<comment type="subunit">
    <text evidence="4 10">Homodimer.</text>
</comment>
<dbReference type="PANTHER" id="PTHR13693">
    <property type="entry name" value="CLASS II AMINOTRANSFERASE/8-AMINO-7-OXONONANOATE SYNTHASE"/>
    <property type="match status" value="1"/>
</dbReference>
<keyword evidence="7 9" id="KW-0663">Pyridoxal phosphate</keyword>
<evidence type="ECO:0000256" key="2">
    <source>
        <dbReference type="ARBA" id="ARBA00004746"/>
    </source>
</evidence>
<evidence type="ECO:0000256" key="5">
    <source>
        <dbReference type="ARBA" id="ARBA00022679"/>
    </source>
</evidence>
<dbReference type="EC" id="2.3.1.47" evidence="10"/>
<comment type="caution">
    <text evidence="12">The sequence shown here is derived from an EMBL/GenBank/DDBJ whole genome shotgun (WGS) entry which is preliminary data.</text>
</comment>
<dbReference type="GO" id="GO:0009102">
    <property type="term" value="P:biotin biosynthetic process"/>
    <property type="evidence" value="ECO:0007669"/>
    <property type="project" value="UniProtKB-UniRule"/>
</dbReference>
<dbReference type="Pfam" id="PF00155">
    <property type="entry name" value="Aminotran_1_2"/>
    <property type="match status" value="1"/>
</dbReference>
<evidence type="ECO:0000313" key="12">
    <source>
        <dbReference type="EMBL" id="TDU81654.1"/>
    </source>
</evidence>
<proteinExistence type="inferred from homology"/>
<evidence type="ECO:0000256" key="4">
    <source>
        <dbReference type="ARBA" id="ARBA00011738"/>
    </source>
</evidence>
<evidence type="ECO:0000259" key="11">
    <source>
        <dbReference type="Pfam" id="PF00155"/>
    </source>
</evidence>
<dbReference type="GO" id="GO:0030170">
    <property type="term" value="F:pyridoxal phosphate binding"/>
    <property type="evidence" value="ECO:0007669"/>
    <property type="project" value="InterPro"/>
</dbReference>
<evidence type="ECO:0000256" key="8">
    <source>
        <dbReference type="ARBA" id="ARBA00047715"/>
    </source>
</evidence>
<dbReference type="CDD" id="cd06454">
    <property type="entry name" value="KBL_like"/>
    <property type="match status" value="1"/>
</dbReference>
<accession>A0A4R7SRP5</accession>
<keyword evidence="13" id="KW-1185">Reference proteome</keyword>
<name>A0A4R7SRP5_9BACT</name>
<evidence type="ECO:0000256" key="10">
    <source>
        <dbReference type="RuleBase" id="RU003693"/>
    </source>
</evidence>
<dbReference type="PROSITE" id="PS00599">
    <property type="entry name" value="AA_TRANSFER_CLASS_2"/>
    <property type="match status" value="1"/>
</dbReference>
<organism evidence="12 13">
    <name type="scientific">Prosthecobacter fusiformis</name>
    <dbReference type="NCBI Taxonomy" id="48464"/>
    <lineage>
        <taxon>Bacteria</taxon>
        <taxon>Pseudomonadati</taxon>
        <taxon>Verrucomicrobiota</taxon>
        <taxon>Verrucomicrobiia</taxon>
        <taxon>Verrucomicrobiales</taxon>
        <taxon>Verrucomicrobiaceae</taxon>
        <taxon>Prosthecobacter</taxon>
    </lineage>
</organism>
<evidence type="ECO:0000256" key="9">
    <source>
        <dbReference type="PIRSR" id="PIRSR604723-51"/>
    </source>
</evidence>
<dbReference type="OrthoDB" id="9807157at2"/>
<dbReference type="PANTHER" id="PTHR13693:SF100">
    <property type="entry name" value="8-AMINO-7-OXONONANOATE SYNTHASE"/>
    <property type="match status" value="1"/>
</dbReference>
<keyword evidence="6" id="KW-0093">Biotin biosynthesis</keyword>
<dbReference type="InterPro" id="IPR050087">
    <property type="entry name" value="AON_synthase_class-II"/>
</dbReference>
<evidence type="ECO:0000256" key="1">
    <source>
        <dbReference type="ARBA" id="ARBA00001933"/>
    </source>
</evidence>
<dbReference type="SUPFAM" id="SSF53383">
    <property type="entry name" value="PLP-dependent transferases"/>
    <property type="match status" value="1"/>
</dbReference>
<evidence type="ECO:0000256" key="3">
    <source>
        <dbReference type="ARBA" id="ARBA00010008"/>
    </source>
</evidence>
<comment type="catalytic activity">
    <reaction evidence="8 10">
        <text>6-carboxyhexanoyl-[ACP] + L-alanine + H(+) = (8S)-8-amino-7-oxononanoate + holo-[ACP] + CO2</text>
        <dbReference type="Rhea" id="RHEA:42288"/>
        <dbReference type="Rhea" id="RHEA-COMP:9685"/>
        <dbReference type="Rhea" id="RHEA-COMP:9955"/>
        <dbReference type="ChEBI" id="CHEBI:15378"/>
        <dbReference type="ChEBI" id="CHEBI:16526"/>
        <dbReference type="ChEBI" id="CHEBI:57972"/>
        <dbReference type="ChEBI" id="CHEBI:64479"/>
        <dbReference type="ChEBI" id="CHEBI:78846"/>
        <dbReference type="ChEBI" id="CHEBI:149468"/>
        <dbReference type="EC" id="2.3.1.47"/>
    </reaction>
</comment>
<feature type="modified residue" description="N6-(pyridoxal phosphate)lysine" evidence="9">
    <location>
        <position position="235"/>
    </location>
</feature>
<dbReference type="InterPro" id="IPR015422">
    <property type="entry name" value="PyrdxlP-dep_Trfase_small"/>
</dbReference>
<dbReference type="AlphaFoldDB" id="A0A4R7SRP5"/>
<dbReference type="InterPro" id="IPR001917">
    <property type="entry name" value="Aminotrans_II_pyridoxalP_BS"/>
</dbReference>
<comment type="function">
    <text evidence="10">Catalyzes the decarboxylative condensation of pimeloyl-[acyl-carrier protein] and L-alanine to produce 8-amino-7-oxononanoate (AON), [acyl-carrier protein], and carbon dioxide.</text>
</comment>
<dbReference type="InterPro" id="IPR004839">
    <property type="entry name" value="Aminotransferase_I/II_large"/>
</dbReference>
<dbReference type="EMBL" id="SOCA01000001">
    <property type="protein sequence ID" value="TDU81654.1"/>
    <property type="molecule type" value="Genomic_DNA"/>
</dbReference>
<dbReference type="InterPro" id="IPR015424">
    <property type="entry name" value="PyrdxlP-dep_Trfase"/>
</dbReference>
<dbReference type="InterPro" id="IPR015421">
    <property type="entry name" value="PyrdxlP-dep_Trfase_major"/>
</dbReference>
<dbReference type="NCBIfam" id="TIGR00858">
    <property type="entry name" value="bioF"/>
    <property type="match status" value="1"/>
</dbReference>